<evidence type="ECO:0000256" key="1">
    <source>
        <dbReference type="PIRSR" id="PIRSR601310-1"/>
    </source>
</evidence>
<protein>
    <submittedName>
        <fullName evidence="6">Histidine triad (HIT) family protein</fullName>
    </submittedName>
</protein>
<organism evidence="6 7">
    <name type="scientific">Actinopolymorpha cephalotaxi</name>
    <dbReference type="NCBI Taxonomy" id="504797"/>
    <lineage>
        <taxon>Bacteria</taxon>
        <taxon>Bacillati</taxon>
        <taxon>Actinomycetota</taxon>
        <taxon>Actinomycetes</taxon>
        <taxon>Propionibacteriales</taxon>
        <taxon>Actinopolymorphaceae</taxon>
        <taxon>Actinopolymorpha</taxon>
    </lineage>
</organism>
<reference evidence="5 8" key="2">
    <citation type="submission" date="2020-07" db="EMBL/GenBank/DDBJ databases">
        <title>Sequencing the genomes of 1000 actinobacteria strains.</title>
        <authorList>
            <person name="Klenk H.-P."/>
        </authorList>
    </citation>
    <scope>NUCLEOTIDE SEQUENCE [LARGE SCALE GENOMIC DNA]</scope>
    <source>
        <strain evidence="5 8">DSM 45117</strain>
    </source>
</reference>
<dbReference type="SUPFAM" id="SSF54197">
    <property type="entry name" value="HIT-like"/>
    <property type="match status" value="1"/>
</dbReference>
<dbReference type="InterPro" id="IPR036265">
    <property type="entry name" value="HIT-like_sf"/>
</dbReference>
<gene>
    <name evidence="5" type="ORF">FHR37_002405</name>
    <name evidence="6" type="ORF">SAMN05421678_104194</name>
</gene>
<dbReference type="PROSITE" id="PS51084">
    <property type="entry name" value="HIT_2"/>
    <property type="match status" value="1"/>
</dbReference>
<dbReference type="InterPro" id="IPR011146">
    <property type="entry name" value="HIT-like"/>
</dbReference>
<sequence length="154" mass="16363">MPTSPPGSAPDSAPRSAAADAGCVFCGVVADGSADLVLDEPDVVAFLDVRPVFKGHTLVVPRGHVDTLLDLPGELRDPYLAAVQRVARAMETGLGAKGSFVAINNRISQSVPHLHTHVVPRTKGDGLRGFFWPRHKYAGEDEAREYAAKVRAAL</sequence>
<name>A0A1I2PLN5_9ACTN</name>
<proteinExistence type="predicted"/>
<dbReference type="EMBL" id="FOOI01000004">
    <property type="protein sequence ID" value="SFG17062.1"/>
    <property type="molecule type" value="Genomic_DNA"/>
</dbReference>
<dbReference type="GO" id="GO:0003824">
    <property type="term" value="F:catalytic activity"/>
    <property type="evidence" value="ECO:0007669"/>
    <property type="project" value="InterPro"/>
</dbReference>
<dbReference type="PANTHER" id="PTHR46648">
    <property type="entry name" value="HIT FAMILY PROTEIN 1"/>
    <property type="match status" value="1"/>
</dbReference>
<keyword evidence="8" id="KW-1185">Reference proteome</keyword>
<evidence type="ECO:0000313" key="7">
    <source>
        <dbReference type="Proteomes" id="UP000199052"/>
    </source>
</evidence>
<dbReference type="InterPro" id="IPR001310">
    <property type="entry name" value="Histidine_triad_HIT"/>
</dbReference>
<dbReference type="Pfam" id="PF01230">
    <property type="entry name" value="HIT"/>
    <property type="match status" value="1"/>
</dbReference>
<dbReference type="EMBL" id="JACBZA010000001">
    <property type="protein sequence ID" value="NYH83554.1"/>
    <property type="molecule type" value="Genomic_DNA"/>
</dbReference>
<evidence type="ECO:0000256" key="3">
    <source>
        <dbReference type="PROSITE-ProRule" id="PRU00464"/>
    </source>
</evidence>
<evidence type="ECO:0000256" key="2">
    <source>
        <dbReference type="PIRSR" id="PIRSR601310-3"/>
    </source>
</evidence>
<dbReference type="Gene3D" id="3.30.428.10">
    <property type="entry name" value="HIT-like"/>
    <property type="match status" value="1"/>
</dbReference>
<evidence type="ECO:0000313" key="8">
    <source>
        <dbReference type="Proteomes" id="UP000533017"/>
    </source>
</evidence>
<feature type="active site" description="Tele-AMP-histidine intermediate" evidence="1">
    <location>
        <position position="115"/>
    </location>
</feature>
<feature type="domain" description="HIT" evidence="4">
    <location>
        <begin position="24"/>
        <end position="128"/>
    </location>
</feature>
<dbReference type="STRING" id="504797.SAMN05421678_104194"/>
<feature type="short sequence motif" description="Histidine triad motif" evidence="2 3">
    <location>
        <begin position="113"/>
        <end position="117"/>
    </location>
</feature>
<dbReference type="AlphaFoldDB" id="A0A1I2PLN5"/>
<accession>A0A1I2PLN5</accession>
<evidence type="ECO:0000259" key="4">
    <source>
        <dbReference type="PROSITE" id="PS51084"/>
    </source>
</evidence>
<dbReference type="Proteomes" id="UP000199052">
    <property type="component" value="Unassembled WGS sequence"/>
</dbReference>
<evidence type="ECO:0000313" key="5">
    <source>
        <dbReference type="EMBL" id="NYH83554.1"/>
    </source>
</evidence>
<evidence type="ECO:0000313" key="6">
    <source>
        <dbReference type="EMBL" id="SFG17062.1"/>
    </source>
</evidence>
<dbReference type="Proteomes" id="UP000533017">
    <property type="component" value="Unassembled WGS sequence"/>
</dbReference>
<dbReference type="PRINTS" id="PR00332">
    <property type="entry name" value="HISTRIAD"/>
</dbReference>
<dbReference type="RefSeq" id="WP_092882672.1">
    <property type="nucleotide sequence ID" value="NZ_FOOI01000004.1"/>
</dbReference>
<dbReference type="OrthoDB" id="9784774at2"/>
<reference evidence="6 7" key="1">
    <citation type="submission" date="2016-10" db="EMBL/GenBank/DDBJ databases">
        <authorList>
            <person name="de Groot N.N."/>
        </authorList>
    </citation>
    <scope>NUCLEOTIDE SEQUENCE [LARGE SCALE GENOMIC DNA]</scope>
    <source>
        <strain evidence="6 7">CPCC 202808</strain>
    </source>
</reference>
<dbReference type="GO" id="GO:0009117">
    <property type="term" value="P:nucleotide metabolic process"/>
    <property type="evidence" value="ECO:0007669"/>
    <property type="project" value="TreeGrafter"/>
</dbReference>
<dbReference type="PANTHER" id="PTHR46648:SF1">
    <property type="entry name" value="ADENOSINE 5'-MONOPHOSPHORAMIDASE HNT1"/>
    <property type="match status" value="1"/>
</dbReference>